<dbReference type="AlphaFoldDB" id="A0A1L9TPZ3"/>
<organism evidence="8 9">
    <name type="scientific">Aspergillus sydowii CBS 593.65</name>
    <dbReference type="NCBI Taxonomy" id="1036612"/>
    <lineage>
        <taxon>Eukaryota</taxon>
        <taxon>Fungi</taxon>
        <taxon>Dikarya</taxon>
        <taxon>Ascomycota</taxon>
        <taxon>Pezizomycotina</taxon>
        <taxon>Eurotiomycetes</taxon>
        <taxon>Eurotiomycetidae</taxon>
        <taxon>Eurotiales</taxon>
        <taxon>Aspergillaceae</taxon>
        <taxon>Aspergillus</taxon>
        <taxon>Aspergillus subgen. Nidulantes</taxon>
    </lineage>
</organism>
<keyword evidence="3 6" id="KW-0479">Metal-binding</keyword>
<keyword evidence="6 7" id="KW-0349">Heme</keyword>
<dbReference type="InterPro" id="IPR002401">
    <property type="entry name" value="Cyt_P450_E_grp-I"/>
</dbReference>
<reference evidence="9" key="1">
    <citation type="journal article" date="2017" name="Genome Biol.">
        <title>Comparative genomics reveals high biological diversity and specific adaptations in the industrially and medically important fungal genus Aspergillus.</title>
        <authorList>
            <person name="de Vries R.P."/>
            <person name="Riley R."/>
            <person name="Wiebenga A."/>
            <person name="Aguilar-Osorio G."/>
            <person name="Amillis S."/>
            <person name="Uchima C.A."/>
            <person name="Anderluh G."/>
            <person name="Asadollahi M."/>
            <person name="Askin M."/>
            <person name="Barry K."/>
            <person name="Battaglia E."/>
            <person name="Bayram O."/>
            <person name="Benocci T."/>
            <person name="Braus-Stromeyer S.A."/>
            <person name="Caldana C."/>
            <person name="Canovas D."/>
            <person name="Cerqueira G.C."/>
            <person name="Chen F."/>
            <person name="Chen W."/>
            <person name="Choi C."/>
            <person name="Clum A."/>
            <person name="Dos Santos R.A."/>
            <person name="Damasio A.R."/>
            <person name="Diallinas G."/>
            <person name="Emri T."/>
            <person name="Fekete E."/>
            <person name="Flipphi M."/>
            <person name="Freyberg S."/>
            <person name="Gallo A."/>
            <person name="Gournas C."/>
            <person name="Habgood R."/>
            <person name="Hainaut M."/>
            <person name="Harispe M.L."/>
            <person name="Henrissat B."/>
            <person name="Hilden K.S."/>
            <person name="Hope R."/>
            <person name="Hossain A."/>
            <person name="Karabika E."/>
            <person name="Karaffa L."/>
            <person name="Karanyi Z."/>
            <person name="Krasevec N."/>
            <person name="Kuo A."/>
            <person name="Kusch H."/>
            <person name="LaButti K."/>
            <person name="Lagendijk E.L."/>
            <person name="Lapidus A."/>
            <person name="Levasseur A."/>
            <person name="Lindquist E."/>
            <person name="Lipzen A."/>
            <person name="Logrieco A.F."/>
            <person name="MacCabe A."/>
            <person name="Maekelae M.R."/>
            <person name="Malavazi I."/>
            <person name="Melin P."/>
            <person name="Meyer V."/>
            <person name="Mielnichuk N."/>
            <person name="Miskei M."/>
            <person name="Molnar A.P."/>
            <person name="Mule G."/>
            <person name="Ngan C.Y."/>
            <person name="Orejas M."/>
            <person name="Orosz E."/>
            <person name="Ouedraogo J.P."/>
            <person name="Overkamp K.M."/>
            <person name="Park H.-S."/>
            <person name="Perrone G."/>
            <person name="Piumi F."/>
            <person name="Punt P.J."/>
            <person name="Ram A.F."/>
            <person name="Ramon A."/>
            <person name="Rauscher S."/>
            <person name="Record E."/>
            <person name="Riano-Pachon D.M."/>
            <person name="Robert V."/>
            <person name="Roehrig J."/>
            <person name="Ruller R."/>
            <person name="Salamov A."/>
            <person name="Salih N.S."/>
            <person name="Samson R.A."/>
            <person name="Sandor E."/>
            <person name="Sanguinetti M."/>
            <person name="Schuetze T."/>
            <person name="Sepcic K."/>
            <person name="Shelest E."/>
            <person name="Sherlock G."/>
            <person name="Sophianopoulou V."/>
            <person name="Squina F.M."/>
            <person name="Sun H."/>
            <person name="Susca A."/>
            <person name="Todd R.B."/>
            <person name="Tsang A."/>
            <person name="Unkles S.E."/>
            <person name="van de Wiele N."/>
            <person name="van Rossen-Uffink D."/>
            <person name="Oliveira J.V."/>
            <person name="Vesth T.C."/>
            <person name="Visser J."/>
            <person name="Yu J.-H."/>
            <person name="Zhou M."/>
            <person name="Andersen M.R."/>
            <person name="Archer D.B."/>
            <person name="Baker S.E."/>
            <person name="Benoit I."/>
            <person name="Brakhage A.A."/>
            <person name="Braus G.H."/>
            <person name="Fischer R."/>
            <person name="Frisvad J.C."/>
            <person name="Goldman G.H."/>
            <person name="Houbraken J."/>
            <person name="Oakley B."/>
            <person name="Pocsi I."/>
            <person name="Scazzocchio C."/>
            <person name="Seiboth B."/>
            <person name="vanKuyk P.A."/>
            <person name="Wortman J."/>
            <person name="Dyer P.S."/>
            <person name="Grigoriev I.V."/>
        </authorList>
    </citation>
    <scope>NUCLEOTIDE SEQUENCE [LARGE SCALE GENOMIC DNA]</scope>
    <source>
        <strain evidence="9">CBS 593.65</strain>
    </source>
</reference>
<accession>A0A1L9TPZ3</accession>
<keyword evidence="9" id="KW-1185">Reference proteome</keyword>
<evidence type="ECO:0000256" key="6">
    <source>
        <dbReference type="PIRSR" id="PIRSR602401-1"/>
    </source>
</evidence>
<dbReference type="Gene3D" id="1.10.630.10">
    <property type="entry name" value="Cytochrome P450"/>
    <property type="match status" value="1"/>
</dbReference>
<dbReference type="Proteomes" id="UP000184356">
    <property type="component" value="Unassembled WGS sequence"/>
</dbReference>
<dbReference type="InterPro" id="IPR050121">
    <property type="entry name" value="Cytochrome_P450_monoxygenase"/>
</dbReference>
<dbReference type="SUPFAM" id="SSF48264">
    <property type="entry name" value="Cytochrome P450"/>
    <property type="match status" value="1"/>
</dbReference>
<comment type="similarity">
    <text evidence="2 7">Belongs to the cytochrome P450 family.</text>
</comment>
<evidence type="ECO:0000313" key="8">
    <source>
        <dbReference type="EMBL" id="OJJ61497.1"/>
    </source>
</evidence>
<dbReference type="OrthoDB" id="3945418at2759"/>
<sequence length="502" mass="57544">MLQLILSVLPFFAAWGVWTLLHRVYFHPLADVPGPLLGRMFHFYSFWHNINGGRFYLKIPELHAKYGPVVRITPSELHLDEPEYCDKVYSVGSNYSKDPSFYGSFGTPKATFATCDPRLHRIKRAVLNPFFSQKRVFELEELIQQKVTLLISRSRQSLTATGEVNLHLAFRALAIDVVTDYAFGQCYGFLERPDFGIDFFRMIQSLGPGVWVFNQFPIVQPISMAIPLRLAKLMSRSLSKMMIHHQESRRRILEVKERMKNQETQDRETIFHQILQSERVKNGNVPTIQELEDEVYVILAAASETTGNALTVAAYHIVRNPQICATLLKELRTEFPDENGSMEYKSLKALPYLTGVVKEALRTSSGVPGRLPRIVPRGGAQFGKYHVPEGTIVSMSPWSVNYNSRIFPNPGEFDPARWTDPAESKRMDKYLFSFGKGSTQCIGISLAYSELYLVLGRFFRTVSGLKTRGRSREELLYNDYFSGFYPEGTTRDFTFRYQDKQD</sequence>
<comment type="cofactor">
    <cofactor evidence="1 6">
        <name>heme</name>
        <dbReference type="ChEBI" id="CHEBI:30413"/>
    </cofactor>
</comment>
<feature type="binding site" description="axial binding residue" evidence="6">
    <location>
        <position position="441"/>
    </location>
    <ligand>
        <name>heme</name>
        <dbReference type="ChEBI" id="CHEBI:30413"/>
    </ligand>
    <ligandPart>
        <name>Fe</name>
        <dbReference type="ChEBI" id="CHEBI:18248"/>
    </ligandPart>
</feature>
<gene>
    <name evidence="8" type="ORF">ASPSYDRAFT_77623</name>
</gene>
<dbReference type="GO" id="GO:0005506">
    <property type="term" value="F:iron ion binding"/>
    <property type="evidence" value="ECO:0007669"/>
    <property type="project" value="InterPro"/>
</dbReference>
<evidence type="ECO:0000256" key="4">
    <source>
        <dbReference type="ARBA" id="ARBA00023002"/>
    </source>
</evidence>
<dbReference type="GO" id="GO:0004497">
    <property type="term" value="F:monooxygenase activity"/>
    <property type="evidence" value="ECO:0007669"/>
    <property type="project" value="UniProtKB-KW"/>
</dbReference>
<dbReference type="PANTHER" id="PTHR24305">
    <property type="entry name" value="CYTOCHROME P450"/>
    <property type="match status" value="1"/>
</dbReference>
<dbReference type="GO" id="GO:0016705">
    <property type="term" value="F:oxidoreductase activity, acting on paired donors, with incorporation or reduction of molecular oxygen"/>
    <property type="evidence" value="ECO:0007669"/>
    <property type="project" value="InterPro"/>
</dbReference>
<evidence type="ECO:0000256" key="3">
    <source>
        <dbReference type="ARBA" id="ARBA00022723"/>
    </source>
</evidence>
<dbReference type="STRING" id="1036612.A0A1L9TPZ3"/>
<keyword evidence="4 7" id="KW-0560">Oxidoreductase</keyword>
<evidence type="ECO:0000256" key="7">
    <source>
        <dbReference type="RuleBase" id="RU000461"/>
    </source>
</evidence>
<evidence type="ECO:0008006" key="10">
    <source>
        <dbReference type="Google" id="ProtNLM"/>
    </source>
</evidence>
<dbReference type="GO" id="GO:0044550">
    <property type="term" value="P:secondary metabolite biosynthetic process"/>
    <property type="evidence" value="ECO:0007669"/>
    <property type="project" value="UniProtKB-ARBA"/>
</dbReference>
<evidence type="ECO:0000256" key="5">
    <source>
        <dbReference type="ARBA" id="ARBA00023004"/>
    </source>
</evidence>
<dbReference type="EMBL" id="KV878584">
    <property type="protein sequence ID" value="OJJ61497.1"/>
    <property type="molecule type" value="Genomic_DNA"/>
</dbReference>
<dbReference type="GeneID" id="63766974"/>
<protein>
    <recommendedName>
        <fullName evidence="10">Cytochrome P450</fullName>
    </recommendedName>
</protein>
<dbReference type="RefSeq" id="XP_040705303.1">
    <property type="nucleotide sequence ID" value="XM_040850901.1"/>
</dbReference>
<dbReference type="Pfam" id="PF00067">
    <property type="entry name" value="p450"/>
    <property type="match status" value="1"/>
</dbReference>
<dbReference type="InterPro" id="IPR036396">
    <property type="entry name" value="Cyt_P450_sf"/>
</dbReference>
<dbReference type="PROSITE" id="PS00086">
    <property type="entry name" value="CYTOCHROME_P450"/>
    <property type="match status" value="1"/>
</dbReference>
<dbReference type="GO" id="GO:0020037">
    <property type="term" value="F:heme binding"/>
    <property type="evidence" value="ECO:0007669"/>
    <property type="project" value="InterPro"/>
</dbReference>
<evidence type="ECO:0000313" key="9">
    <source>
        <dbReference type="Proteomes" id="UP000184356"/>
    </source>
</evidence>
<evidence type="ECO:0000256" key="1">
    <source>
        <dbReference type="ARBA" id="ARBA00001971"/>
    </source>
</evidence>
<dbReference type="CDD" id="cd11062">
    <property type="entry name" value="CYP58-like"/>
    <property type="match status" value="1"/>
</dbReference>
<keyword evidence="7" id="KW-0503">Monooxygenase</keyword>
<proteinExistence type="inferred from homology"/>
<dbReference type="PRINTS" id="PR00463">
    <property type="entry name" value="EP450I"/>
</dbReference>
<dbReference type="VEuPathDB" id="FungiDB:ASPSYDRAFT_77623"/>
<keyword evidence="5 6" id="KW-0408">Iron</keyword>
<dbReference type="InterPro" id="IPR001128">
    <property type="entry name" value="Cyt_P450"/>
</dbReference>
<dbReference type="PANTHER" id="PTHR24305:SF152">
    <property type="entry name" value="P450, PUTATIVE (EUROFUNG)-RELATED"/>
    <property type="match status" value="1"/>
</dbReference>
<evidence type="ECO:0000256" key="2">
    <source>
        <dbReference type="ARBA" id="ARBA00010617"/>
    </source>
</evidence>
<dbReference type="InterPro" id="IPR017972">
    <property type="entry name" value="Cyt_P450_CS"/>
</dbReference>
<name>A0A1L9TPZ3_9EURO</name>